<dbReference type="AlphaFoldDB" id="A0A6C0FAZ7"/>
<organism evidence="2">
    <name type="scientific">viral metagenome</name>
    <dbReference type="NCBI Taxonomy" id="1070528"/>
    <lineage>
        <taxon>unclassified sequences</taxon>
        <taxon>metagenomes</taxon>
        <taxon>organismal metagenomes</taxon>
    </lineage>
</organism>
<protein>
    <submittedName>
        <fullName evidence="2">Uncharacterized protein</fullName>
    </submittedName>
</protein>
<reference evidence="2" key="1">
    <citation type="journal article" date="2020" name="Nature">
        <title>Giant virus diversity and host interactions through global metagenomics.</title>
        <authorList>
            <person name="Schulz F."/>
            <person name="Roux S."/>
            <person name="Paez-Espino D."/>
            <person name="Jungbluth S."/>
            <person name="Walsh D.A."/>
            <person name="Denef V.J."/>
            <person name="McMahon K.D."/>
            <person name="Konstantinidis K.T."/>
            <person name="Eloe-Fadrosh E.A."/>
            <person name="Kyrpides N.C."/>
            <person name="Woyke T."/>
        </authorList>
    </citation>
    <scope>NUCLEOTIDE SEQUENCE</scope>
    <source>
        <strain evidence="2">GVMAG-S-ERX556126-94</strain>
    </source>
</reference>
<name>A0A6C0FAZ7_9ZZZZ</name>
<feature type="region of interest" description="Disordered" evidence="1">
    <location>
        <begin position="1"/>
        <end position="21"/>
    </location>
</feature>
<sequence>MGFQKRKFQHYKKKQIQGPKPDIKEKKAPKCDVYSAAPCFSGECGLCANCCRNNDSSKLQERERRYKDMSKIMGKNLIEEYRDVYNKRINTWAKRKGYTDPFLYGYAKEKIKVGSETYTLCNKVHSDVCDDPYCRALYTSTDEYTQKTRYSKYPIYTSDTRDIKLCGVCIDRM</sequence>
<dbReference type="EMBL" id="MN738838">
    <property type="protein sequence ID" value="QHT39027.1"/>
    <property type="molecule type" value="Genomic_DNA"/>
</dbReference>
<evidence type="ECO:0000256" key="1">
    <source>
        <dbReference type="SAM" id="MobiDB-lite"/>
    </source>
</evidence>
<evidence type="ECO:0000313" key="2">
    <source>
        <dbReference type="EMBL" id="QHT39027.1"/>
    </source>
</evidence>
<accession>A0A6C0FAZ7</accession>
<proteinExistence type="predicted"/>
<feature type="compositionally biased region" description="Basic residues" evidence="1">
    <location>
        <begin position="1"/>
        <end position="15"/>
    </location>
</feature>